<dbReference type="Gene3D" id="3.20.20.70">
    <property type="entry name" value="Aldolase class I"/>
    <property type="match status" value="1"/>
</dbReference>
<dbReference type="InterPro" id="IPR023885">
    <property type="entry name" value="4Fe4S-binding_SPASM_dom"/>
</dbReference>
<name>A0AAU7E7K9_9BACT</name>
<dbReference type="AlphaFoldDB" id="A0AAU7E7K9"/>
<sequence length="286" mass="33225">MKFKKIYVELSDICGLKCNFCPSKKGERGIMGVENFAKLAAQICEKSEIFTFHLLGDPLLLGDLEEYLKIAKNYKMKLEITTSGFYLSPKNRKLLLKYDNICQINISLMAFLSQSKLSLEEYFKPIIDLCNEHLGQKILSFINLRLWNLNENFKAPNENLQIYDFLEQNFQSKINQNLSKNRLARHIILNQNKLFKWPSLKDRAQFLEGKCHALKEQIGILSNGTLVPCCLDTKGDINLGNIFENSFDELLKGARINSIKEAFYHNKRIEELCKRCKFHKTRLMPN</sequence>
<feature type="domain" description="4Fe4S-binding SPASM" evidence="8">
    <location>
        <begin position="211"/>
        <end position="277"/>
    </location>
</feature>
<dbReference type="InterPro" id="IPR013785">
    <property type="entry name" value="Aldolase_TIM"/>
</dbReference>
<organism evidence="9">
    <name type="scientific">Campylobacter sp. CCS1377</name>
    <dbReference type="NCBI Taxonomy" id="3158229"/>
    <lineage>
        <taxon>Bacteria</taxon>
        <taxon>Pseudomonadati</taxon>
        <taxon>Campylobacterota</taxon>
        <taxon>Epsilonproteobacteria</taxon>
        <taxon>Campylobacterales</taxon>
        <taxon>Campylobacteraceae</taxon>
        <taxon>Campylobacter</taxon>
    </lineage>
</organism>
<keyword evidence="5" id="KW-0408">Iron</keyword>
<keyword evidence="2" id="KW-0004">4Fe-4S</keyword>
<dbReference type="EMBL" id="CP155620">
    <property type="protein sequence ID" value="XBJ28986.1"/>
    <property type="molecule type" value="Genomic_DNA"/>
</dbReference>
<accession>A0AAU7E7K9</accession>
<dbReference type="GO" id="GO:0051539">
    <property type="term" value="F:4 iron, 4 sulfur cluster binding"/>
    <property type="evidence" value="ECO:0007669"/>
    <property type="project" value="UniProtKB-KW"/>
</dbReference>
<dbReference type="InterPro" id="IPR058240">
    <property type="entry name" value="rSAM_sf"/>
</dbReference>
<reference evidence="9" key="1">
    <citation type="submission" date="2024-05" db="EMBL/GenBank/DDBJ databases">
        <title>Campylobacter coli isolated from environmental waters in Slovenia.</title>
        <authorList>
            <person name="Zautner A.E."/>
            <person name="Bunk B."/>
            <person name="Riedel T."/>
            <person name="Sproeer C."/>
        </authorList>
    </citation>
    <scope>NUCLEOTIDE SEQUENCE</scope>
    <source>
        <strain evidence="9">CCS1377</strain>
    </source>
</reference>
<evidence type="ECO:0000256" key="6">
    <source>
        <dbReference type="ARBA" id="ARBA00023014"/>
    </source>
</evidence>
<keyword evidence="3" id="KW-0949">S-adenosyl-L-methionine</keyword>
<dbReference type="Pfam" id="PF04055">
    <property type="entry name" value="Radical_SAM"/>
    <property type="match status" value="1"/>
</dbReference>
<evidence type="ECO:0000256" key="2">
    <source>
        <dbReference type="ARBA" id="ARBA00022485"/>
    </source>
</evidence>
<dbReference type="InterPro" id="IPR007197">
    <property type="entry name" value="rSAM"/>
</dbReference>
<dbReference type="PANTHER" id="PTHR43787:SF10">
    <property type="entry name" value="COFACTOR MODIFYING PROTEIN"/>
    <property type="match status" value="1"/>
</dbReference>
<keyword evidence="4" id="KW-0479">Metal-binding</keyword>
<gene>
    <name evidence="9" type="ORF">AAH949_07835</name>
</gene>
<evidence type="ECO:0000313" key="9">
    <source>
        <dbReference type="EMBL" id="XBJ28986.1"/>
    </source>
</evidence>
<keyword evidence="6" id="KW-0411">Iron-sulfur</keyword>
<feature type="domain" description="Radical SAM core" evidence="7">
    <location>
        <begin position="9"/>
        <end position="111"/>
    </location>
</feature>
<dbReference type="RefSeq" id="WP_348518421.1">
    <property type="nucleotide sequence ID" value="NZ_CP155620.1"/>
</dbReference>
<dbReference type="SFLD" id="SFLDS00029">
    <property type="entry name" value="Radical_SAM"/>
    <property type="match status" value="1"/>
</dbReference>
<evidence type="ECO:0000259" key="8">
    <source>
        <dbReference type="Pfam" id="PF13186"/>
    </source>
</evidence>
<protein>
    <submittedName>
        <fullName evidence="9">SPASM domain-containing protein</fullName>
    </submittedName>
</protein>
<evidence type="ECO:0000259" key="7">
    <source>
        <dbReference type="Pfam" id="PF04055"/>
    </source>
</evidence>
<evidence type="ECO:0000256" key="5">
    <source>
        <dbReference type="ARBA" id="ARBA00023004"/>
    </source>
</evidence>
<dbReference type="Pfam" id="PF13186">
    <property type="entry name" value="SPASM"/>
    <property type="match status" value="1"/>
</dbReference>
<dbReference type="GO" id="GO:0003824">
    <property type="term" value="F:catalytic activity"/>
    <property type="evidence" value="ECO:0007669"/>
    <property type="project" value="InterPro"/>
</dbReference>
<comment type="cofactor">
    <cofactor evidence="1">
        <name>[4Fe-4S] cluster</name>
        <dbReference type="ChEBI" id="CHEBI:49883"/>
    </cofactor>
</comment>
<dbReference type="SUPFAM" id="SSF102114">
    <property type="entry name" value="Radical SAM enzymes"/>
    <property type="match status" value="1"/>
</dbReference>
<evidence type="ECO:0000256" key="4">
    <source>
        <dbReference type="ARBA" id="ARBA00022723"/>
    </source>
</evidence>
<proteinExistence type="predicted"/>
<dbReference type="PANTHER" id="PTHR43787">
    <property type="entry name" value="FEMO COFACTOR BIOSYNTHESIS PROTEIN NIFB-RELATED"/>
    <property type="match status" value="1"/>
</dbReference>
<evidence type="ECO:0000256" key="1">
    <source>
        <dbReference type="ARBA" id="ARBA00001966"/>
    </source>
</evidence>
<dbReference type="GO" id="GO:0046872">
    <property type="term" value="F:metal ion binding"/>
    <property type="evidence" value="ECO:0007669"/>
    <property type="project" value="UniProtKB-KW"/>
</dbReference>
<evidence type="ECO:0000256" key="3">
    <source>
        <dbReference type="ARBA" id="ARBA00022691"/>
    </source>
</evidence>